<evidence type="ECO:0000259" key="16">
    <source>
        <dbReference type="PROSITE" id="PS51194"/>
    </source>
</evidence>
<dbReference type="Pfam" id="PF17757">
    <property type="entry name" value="UvrB_inter"/>
    <property type="match status" value="1"/>
</dbReference>
<feature type="coiled-coil region" evidence="13">
    <location>
        <begin position="779"/>
        <end position="806"/>
    </location>
</feature>
<dbReference type="InterPro" id="IPR036876">
    <property type="entry name" value="UVR_dom_sf"/>
</dbReference>
<evidence type="ECO:0000256" key="8">
    <source>
        <dbReference type="ARBA" id="ARBA00022881"/>
    </source>
</evidence>
<proteinExistence type="inferred from homology"/>
<dbReference type="Gene3D" id="4.10.860.10">
    <property type="entry name" value="UVR domain"/>
    <property type="match status" value="1"/>
</dbReference>
<dbReference type="InterPro" id="IPR004807">
    <property type="entry name" value="UvrB"/>
</dbReference>
<name>A0A075HDY2_9EURY</name>
<evidence type="ECO:0000256" key="11">
    <source>
        <dbReference type="ARBA" id="ARBA00029504"/>
    </source>
</evidence>
<evidence type="ECO:0000256" key="2">
    <source>
        <dbReference type="ARBA" id="ARBA00008533"/>
    </source>
</evidence>
<keyword evidence="12" id="KW-0742">SOS response</keyword>
<reference evidence="17" key="1">
    <citation type="journal article" date="2014" name="Genome Biol. Evol.">
        <title>Pangenome evidence for extensive interdomain horizontal transfer affecting lineage core and shell genes in uncultured planktonic thaumarchaeota and euryarchaeota.</title>
        <authorList>
            <person name="Deschamps P."/>
            <person name="Zivanovic Y."/>
            <person name="Moreira D."/>
            <person name="Rodriguez-Valera F."/>
            <person name="Lopez-Garcia P."/>
        </authorList>
    </citation>
    <scope>NUCLEOTIDE SEQUENCE</scope>
</reference>
<dbReference type="GO" id="GO:0140097">
    <property type="term" value="F:catalytic activity, acting on DNA"/>
    <property type="evidence" value="ECO:0007669"/>
    <property type="project" value="UniProtKB-ARBA"/>
</dbReference>
<evidence type="ECO:0000256" key="6">
    <source>
        <dbReference type="ARBA" id="ARBA00022769"/>
    </source>
</evidence>
<keyword evidence="4" id="KW-0547">Nucleotide-binding</keyword>
<gene>
    <name evidence="17" type="primary">uvrB</name>
</gene>
<dbReference type="Pfam" id="PF00271">
    <property type="entry name" value="Helicase_C"/>
    <property type="match status" value="1"/>
</dbReference>
<sequence>MLMADYTGHELKVNQLRAGNMTKNDTDHFDLSKAIEGAASDWLDPSVACFRLHSEYNTAGDQKQAIEKLISQFNNSQERAVLLGVTGSGKTFAMAHIIERLNIPTLILSHNKTLARQLWQEMSSLFPENAVEYFVSHYDYYQPEAYLPKRDLYIDKELQMNERIEQERFATVASLVSRPDVITIGTVSSIYGLNPPETFLKQHARIYVGQAIEPLDLVKQLVELQYQRITGEISRGEIRCRGEVVDVWMPSRDDPLRIRFDFDGVTRIQVCEAVSWEPLDELEEAWIHPKEFFMTSPERFAQALEDIEFELSERTHELEKDGKEMEAHRLETRTTFELEMLRETGHCKAIENYSMHFDGRTYGERPFCLLDFFAATAKQFHGSPEKFLVIMDESHVTLPQLKGMYAGDHSRKMSLIEHGFRLPSAADNRPLRIDEFQNLVPQMLYVSATPGERELRHLAEVTGQNVPKELLHVPGGGGVVEPEMQKPKKTPSILKSLEKIEGVVRMEIRPTGLLDPEIEVRPTEGQVQDLLDEINKCVSNGERVLVTVLTIKFAEEVSNYLQKMGVKAHYLHSEIDTIERSEIIKALRIGHIDVIVGINLLREGLDIPEVSLVAIFDADRQGFLRNERSLLQTIGRASRNENGRVLLYADSMSDAMSTSILQTVERRKRQDEFNIKNDIVPRTIVKDLPTMGIEAEELLAGTAGTGSSGGKRFVGGTTGQSGKIKDERDLAKRFDLGTDGWGSDGESVSNVSQPSWASVASSILEEDGTITTVDDAVMMDDLERLLDRLRKQMKLAATRLEFEKAAQLRDRIFQLENDA</sequence>
<dbReference type="GO" id="GO:0006289">
    <property type="term" value="P:nucleotide-excision repair"/>
    <property type="evidence" value="ECO:0007669"/>
    <property type="project" value="InterPro"/>
</dbReference>
<dbReference type="InterPro" id="IPR041471">
    <property type="entry name" value="UvrB_inter"/>
</dbReference>
<keyword evidence="5 12" id="KW-0227">DNA damage</keyword>
<comment type="subunit">
    <text evidence="10 12">Forms a heterotetramer with UvrA during the search for lesions. Interacts with UvrC in an incision complex.</text>
</comment>
<evidence type="ECO:0000259" key="15">
    <source>
        <dbReference type="PROSITE" id="PS51192"/>
    </source>
</evidence>
<dbReference type="InterPro" id="IPR006935">
    <property type="entry name" value="Helicase/UvrB_N"/>
</dbReference>
<dbReference type="Gene3D" id="3.40.50.300">
    <property type="entry name" value="P-loop containing nucleotide triphosphate hydrolases"/>
    <property type="match status" value="3"/>
</dbReference>
<dbReference type="AlphaFoldDB" id="A0A075HDY2"/>
<dbReference type="GO" id="GO:0003677">
    <property type="term" value="F:DNA binding"/>
    <property type="evidence" value="ECO:0007669"/>
    <property type="project" value="InterPro"/>
</dbReference>
<evidence type="ECO:0000313" key="17">
    <source>
        <dbReference type="EMBL" id="AIF12108.1"/>
    </source>
</evidence>
<keyword evidence="9 12" id="KW-0234">DNA repair</keyword>
<dbReference type="PANTHER" id="PTHR24029:SF0">
    <property type="entry name" value="UVRABC SYSTEM PROTEIN B"/>
    <property type="match status" value="1"/>
</dbReference>
<dbReference type="InterPro" id="IPR024759">
    <property type="entry name" value="UvrB_YAD/RRR_dom"/>
</dbReference>
<evidence type="ECO:0000256" key="13">
    <source>
        <dbReference type="SAM" id="Coils"/>
    </source>
</evidence>
<dbReference type="GO" id="GO:0016887">
    <property type="term" value="F:ATP hydrolysis activity"/>
    <property type="evidence" value="ECO:0007669"/>
    <property type="project" value="InterPro"/>
</dbReference>
<evidence type="ECO:0000259" key="14">
    <source>
        <dbReference type="PROSITE" id="PS50151"/>
    </source>
</evidence>
<dbReference type="GO" id="GO:0004518">
    <property type="term" value="F:nuclease activity"/>
    <property type="evidence" value="ECO:0007669"/>
    <property type="project" value="UniProtKB-KW"/>
</dbReference>
<keyword evidence="7" id="KW-0067">ATP-binding</keyword>
<dbReference type="InterPro" id="IPR001943">
    <property type="entry name" value="UVR_dom"/>
</dbReference>
<comment type="subcellular location">
    <subcellularLocation>
        <location evidence="1 12">Cytoplasm</location>
    </subcellularLocation>
</comment>
<keyword evidence="8 12" id="KW-0267">Excision nuclease</keyword>
<comment type="similarity">
    <text evidence="2 12">Belongs to the UvrB family.</text>
</comment>
<keyword evidence="3" id="KW-0963">Cytoplasm</keyword>
<dbReference type="PROSITE" id="PS51192">
    <property type="entry name" value="HELICASE_ATP_BIND_1"/>
    <property type="match status" value="1"/>
</dbReference>
<dbReference type="Pfam" id="PF02151">
    <property type="entry name" value="UVR"/>
    <property type="match status" value="1"/>
</dbReference>
<dbReference type="GO" id="GO:0009380">
    <property type="term" value="C:excinuclease repair complex"/>
    <property type="evidence" value="ECO:0007669"/>
    <property type="project" value="InterPro"/>
</dbReference>
<dbReference type="GO" id="GO:0009432">
    <property type="term" value="P:SOS response"/>
    <property type="evidence" value="ECO:0007669"/>
    <property type="project" value="UniProtKB-KW"/>
</dbReference>
<dbReference type="SMART" id="SM00487">
    <property type="entry name" value="DEXDc"/>
    <property type="match status" value="1"/>
</dbReference>
<dbReference type="SUPFAM" id="SSF52540">
    <property type="entry name" value="P-loop containing nucleoside triphosphate hydrolases"/>
    <property type="match status" value="2"/>
</dbReference>
<dbReference type="NCBIfam" id="NF003673">
    <property type="entry name" value="PRK05298.1"/>
    <property type="match status" value="1"/>
</dbReference>
<keyword evidence="13" id="KW-0175">Coiled coil</keyword>
<feature type="domain" description="Helicase ATP-binding" evidence="15">
    <location>
        <begin position="71"/>
        <end position="231"/>
    </location>
</feature>
<dbReference type="PROSITE" id="PS50151">
    <property type="entry name" value="UVR"/>
    <property type="match status" value="1"/>
</dbReference>
<dbReference type="PANTHER" id="PTHR24029">
    <property type="entry name" value="UVRABC SYSTEM PROTEIN B"/>
    <property type="match status" value="1"/>
</dbReference>
<evidence type="ECO:0000256" key="4">
    <source>
        <dbReference type="ARBA" id="ARBA00022741"/>
    </source>
</evidence>
<keyword evidence="6 12" id="KW-0228">DNA excision</keyword>
<evidence type="ECO:0000256" key="7">
    <source>
        <dbReference type="ARBA" id="ARBA00022840"/>
    </source>
</evidence>
<organism evidence="17">
    <name type="scientific">uncultured marine group II/III euryarchaeote KM3_54_F07</name>
    <dbReference type="NCBI Taxonomy" id="1456461"/>
    <lineage>
        <taxon>Archaea</taxon>
        <taxon>Methanobacteriati</taxon>
        <taxon>Methanobacteriota</taxon>
        <taxon>environmental samples</taxon>
    </lineage>
</organism>
<dbReference type="InterPro" id="IPR001650">
    <property type="entry name" value="Helicase_C-like"/>
</dbReference>
<evidence type="ECO:0000256" key="1">
    <source>
        <dbReference type="ARBA" id="ARBA00004496"/>
    </source>
</evidence>
<evidence type="ECO:0000256" key="3">
    <source>
        <dbReference type="ARBA" id="ARBA00022490"/>
    </source>
</evidence>
<dbReference type="Pfam" id="PF12344">
    <property type="entry name" value="UvrB"/>
    <property type="match status" value="1"/>
</dbReference>
<dbReference type="PROSITE" id="PS51194">
    <property type="entry name" value="HELICASE_CTER"/>
    <property type="match status" value="1"/>
</dbReference>
<dbReference type="InterPro" id="IPR014001">
    <property type="entry name" value="Helicase_ATP-bd"/>
</dbReference>
<evidence type="ECO:0000256" key="9">
    <source>
        <dbReference type="ARBA" id="ARBA00023204"/>
    </source>
</evidence>
<dbReference type="GO" id="GO:0120545">
    <property type="term" value="F:nucleic acid conformation isomerase activity"/>
    <property type="evidence" value="ECO:0007669"/>
    <property type="project" value="UniProtKB-ARBA"/>
</dbReference>
<dbReference type="Pfam" id="PF04851">
    <property type="entry name" value="ResIII"/>
    <property type="match status" value="1"/>
</dbReference>
<evidence type="ECO:0000256" key="10">
    <source>
        <dbReference type="ARBA" id="ARBA00026033"/>
    </source>
</evidence>
<dbReference type="SUPFAM" id="SSF46600">
    <property type="entry name" value="C-terminal UvrC-binding domain of UvrB"/>
    <property type="match status" value="1"/>
</dbReference>
<dbReference type="GO" id="GO:0005524">
    <property type="term" value="F:ATP binding"/>
    <property type="evidence" value="ECO:0007669"/>
    <property type="project" value="UniProtKB-KW"/>
</dbReference>
<dbReference type="InterPro" id="IPR027417">
    <property type="entry name" value="P-loop_NTPase"/>
</dbReference>
<feature type="domain" description="Helicase C-terminal" evidence="16">
    <location>
        <begin position="526"/>
        <end position="688"/>
    </location>
</feature>
<evidence type="ECO:0000256" key="12">
    <source>
        <dbReference type="RuleBase" id="RU003587"/>
    </source>
</evidence>
<dbReference type="EMBL" id="KF900937">
    <property type="protein sequence ID" value="AIF12108.1"/>
    <property type="molecule type" value="Genomic_DNA"/>
</dbReference>
<protein>
    <recommendedName>
        <fullName evidence="11 12">UvrABC system protein B</fullName>
    </recommendedName>
</protein>
<dbReference type="GO" id="GO:0005737">
    <property type="term" value="C:cytoplasm"/>
    <property type="evidence" value="ECO:0007669"/>
    <property type="project" value="UniProtKB-SubCell"/>
</dbReference>
<accession>A0A075HDY2</accession>
<feature type="domain" description="UVR" evidence="14">
    <location>
        <begin position="783"/>
        <end position="818"/>
    </location>
</feature>
<evidence type="ECO:0000256" key="5">
    <source>
        <dbReference type="ARBA" id="ARBA00022763"/>
    </source>
</evidence>
<dbReference type="SMART" id="SM00490">
    <property type="entry name" value="HELICc"/>
    <property type="match status" value="1"/>
</dbReference>